<dbReference type="RefSeq" id="WP_188418998.1">
    <property type="nucleotide sequence ID" value="NZ_BMDP01000001.1"/>
</dbReference>
<dbReference type="InterPro" id="IPR009045">
    <property type="entry name" value="Zn_M74/Hedgehog-like"/>
</dbReference>
<dbReference type="EMBL" id="BMDP01000001">
    <property type="protein sequence ID" value="GGI52907.1"/>
    <property type="molecule type" value="Genomic_DNA"/>
</dbReference>
<dbReference type="InterPro" id="IPR058193">
    <property type="entry name" value="VanY/YodJ_core_dom"/>
</dbReference>
<dbReference type="CDD" id="cd14852">
    <property type="entry name" value="LD-carboxypeptidase"/>
    <property type="match status" value="1"/>
</dbReference>
<dbReference type="GO" id="GO:0008233">
    <property type="term" value="F:peptidase activity"/>
    <property type="evidence" value="ECO:0007669"/>
    <property type="project" value="InterPro"/>
</dbReference>
<dbReference type="AlphaFoldDB" id="A0A8J3F2U7"/>
<gene>
    <name evidence="2" type="ORF">GCM10011430_00810</name>
</gene>
<name>A0A8J3F2U7_9BURK</name>
<evidence type="ECO:0000313" key="2">
    <source>
        <dbReference type="EMBL" id="GGI52907.1"/>
    </source>
</evidence>
<dbReference type="GO" id="GO:0006508">
    <property type="term" value="P:proteolysis"/>
    <property type="evidence" value="ECO:0007669"/>
    <property type="project" value="InterPro"/>
</dbReference>
<protein>
    <submittedName>
        <fullName evidence="2">Peptidase</fullName>
    </submittedName>
</protein>
<dbReference type="InterPro" id="IPR003709">
    <property type="entry name" value="VanY-like_core_dom"/>
</dbReference>
<sequence length="185" mass="20959">MQSKELEYRQRIAHELDILGITPEILACKNLPFYCEAEELTVGETDAGGRQHMMTPAAANAWSAMKTAALQDGVILEVVSAFRSVERQVAIIRDKLERRMPMDRILTLSAPPGYSEHHTGCAIDINTPGCMPTEEEFEHTAAFRWLEQHAGRFGFALSYPRGNDLGFIYEPWHWCYQPESTSKNQ</sequence>
<dbReference type="SUPFAM" id="SSF55166">
    <property type="entry name" value="Hedgehog/DD-peptidase"/>
    <property type="match status" value="1"/>
</dbReference>
<dbReference type="InterPro" id="IPR052179">
    <property type="entry name" value="DD-CPase-like"/>
</dbReference>
<dbReference type="PANTHER" id="PTHR34385">
    <property type="entry name" value="D-ALANYL-D-ALANINE CARBOXYPEPTIDASE"/>
    <property type="match status" value="1"/>
</dbReference>
<organism evidence="2 3">
    <name type="scientific">Oxalicibacterium solurbis</name>
    <dbReference type="NCBI Taxonomy" id="69280"/>
    <lineage>
        <taxon>Bacteria</taxon>
        <taxon>Pseudomonadati</taxon>
        <taxon>Pseudomonadota</taxon>
        <taxon>Betaproteobacteria</taxon>
        <taxon>Burkholderiales</taxon>
        <taxon>Oxalobacteraceae</taxon>
        <taxon>Oxalicibacterium</taxon>
    </lineage>
</organism>
<feature type="domain" description="D-alanyl-D-alanine carboxypeptidase-like core" evidence="1">
    <location>
        <begin position="52"/>
        <end position="178"/>
    </location>
</feature>
<reference evidence="2" key="1">
    <citation type="journal article" date="2014" name="Int. J. Syst. Evol. Microbiol.">
        <title>Complete genome sequence of Corynebacterium casei LMG S-19264T (=DSM 44701T), isolated from a smear-ripened cheese.</title>
        <authorList>
            <consortium name="US DOE Joint Genome Institute (JGI-PGF)"/>
            <person name="Walter F."/>
            <person name="Albersmeier A."/>
            <person name="Kalinowski J."/>
            <person name="Ruckert C."/>
        </authorList>
    </citation>
    <scope>NUCLEOTIDE SEQUENCE</scope>
    <source>
        <strain evidence="2">CCM 7664</strain>
    </source>
</reference>
<dbReference type="Pfam" id="PF02557">
    <property type="entry name" value="VanY"/>
    <property type="match status" value="1"/>
</dbReference>
<dbReference type="Gene3D" id="3.30.1380.10">
    <property type="match status" value="1"/>
</dbReference>
<keyword evidence="3" id="KW-1185">Reference proteome</keyword>
<evidence type="ECO:0000313" key="3">
    <source>
        <dbReference type="Proteomes" id="UP000627205"/>
    </source>
</evidence>
<dbReference type="PANTHER" id="PTHR34385:SF1">
    <property type="entry name" value="PEPTIDOGLYCAN L-ALANYL-D-GLUTAMATE ENDOPEPTIDASE CWLK"/>
    <property type="match status" value="1"/>
</dbReference>
<reference evidence="2" key="2">
    <citation type="submission" date="2020-09" db="EMBL/GenBank/DDBJ databases">
        <authorList>
            <person name="Sun Q."/>
            <person name="Sedlacek I."/>
        </authorList>
    </citation>
    <scope>NUCLEOTIDE SEQUENCE</scope>
    <source>
        <strain evidence="2">CCM 7664</strain>
    </source>
</reference>
<accession>A0A8J3F2U7</accession>
<evidence type="ECO:0000259" key="1">
    <source>
        <dbReference type="Pfam" id="PF02557"/>
    </source>
</evidence>
<proteinExistence type="predicted"/>
<dbReference type="Proteomes" id="UP000627205">
    <property type="component" value="Unassembled WGS sequence"/>
</dbReference>
<comment type="caution">
    <text evidence="2">The sequence shown here is derived from an EMBL/GenBank/DDBJ whole genome shotgun (WGS) entry which is preliminary data.</text>
</comment>